<accession>A0A428PWL5</accession>
<organism evidence="2 3">
    <name type="scientific">Fusarium duplospermum</name>
    <dbReference type="NCBI Taxonomy" id="1325734"/>
    <lineage>
        <taxon>Eukaryota</taxon>
        <taxon>Fungi</taxon>
        <taxon>Dikarya</taxon>
        <taxon>Ascomycota</taxon>
        <taxon>Pezizomycotina</taxon>
        <taxon>Sordariomycetes</taxon>
        <taxon>Hypocreomycetidae</taxon>
        <taxon>Hypocreales</taxon>
        <taxon>Nectriaceae</taxon>
        <taxon>Fusarium</taxon>
        <taxon>Fusarium solani species complex</taxon>
    </lineage>
</organism>
<comment type="caution">
    <text evidence="2">The sequence shown here is derived from an EMBL/GenBank/DDBJ whole genome shotgun (WGS) entry which is preliminary data.</text>
</comment>
<evidence type="ECO:0000313" key="3">
    <source>
        <dbReference type="Proteomes" id="UP000288168"/>
    </source>
</evidence>
<evidence type="ECO:0000256" key="1">
    <source>
        <dbReference type="SAM" id="MobiDB-lite"/>
    </source>
</evidence>
<proteinExistence type="predicted"/>
<gene>
    <name evidence="2" type="ORF">CEP54_008326</name>
</gene>
<feature type="region of interest" description="Disordered" evidence="1">
    <location>
        <begin position="497"/>
        <end position="557"/>
    </location>
</feature>
<keyword evidence="3" id="KW-1185">Reference proteome</keyword>
<dbReference type="AlphaFoldDB" id="A0A428PWL5"/>
<name>A0A428PWL5_9HYPO</name>
<dbReference type="OrthoDB" id="5336565at2759"/>
<feature type="compositionally biased region" description="Basic and acidic residues" evidence="1">
    <location>
        <begin position="22"/>
        <end position="33"/>
    </location>
</feature>
<evidence type="ECO:0000313" key="2">
    <source>
        <dbReference type="EMBL" id="RSL57401.1"/>
    </source>
</evidence>
<reference evidence="2 3" key="1">
    <citation type="submission" date="2017-06" db="EMBL/GenBank/DDBJ databases">
        <title>Comparative genomic analysis of Ambrosia Fusariam Clade fungi.</title>
        <authorList>
            <person name="Stajich J.E."/>
            <person name="Carrillo J."/>
            <person name="Kijimoto T."/>
            <person name="Eskalen A."/>
            <person name="O'Donnell K."/>
            <person name="Kasson M."/>
        </authorList>
    </citation>
    <scope>NUCLEOTIDE SEQUENCE [LARGE SCALE GENOMIC DNA]</scope>
    <source>
        <strain evidence="2 3">NRRL62584</strain>
    </source>
</reference>
<feature type="region of interest" description="Disordered" evidence="1">
    <location>
        <begin position="1"/>
        <end position="52"/>
    </location>
</feature>
<dbReference type="EMBL" id="NKCI01000082">
    <property type="protein sequence ID" value="RSL57401.1"/>
    <property type="molecule type" value="Genomic_DNA"/>
</dbReference>
<feature type="region of interest" description="Disordered" evidence="1">
    <location>
        <begin position="65"/>
        <end position="112"/>
    </location>
</feature>
<dbReference type="Proteomes" id="UP000288168">
    <property type="component" value="Unassembled WGS sequence"/>
</dbReference>
<feature type="compositionally biased region" description="Low complexity" evidence="1">
    <location>
        <begin position="160"/>
        <end position="177"/>
    </location>
</feature>
<feature type="compositionally biased region" description="Basic residues" evidence="1">
    <location>
        <begin position="83"/>
        <end position="100"/>
    </location>
</feature>
<protein>
    <submittedName>
        <fullName evidence="2">Uncharacterized protein</fullName>
    </submittedName>
</protein>
<sequence>MVVLHDIPFSSTKRRSLQKRQGSREILDEDTQHITKKRKLDHPSRPPPQFWDNLSQLALTKNALRELDRRNTAEPRSRLHPKDRYRRPRTRRAVAARRKSQTLSAQESLHQSSPADLALLRRFARHGGPDLKDLRGYRQSIDPGMSSSKSSLGRRKRGSRSPSKSNTTPNTTTTKSTGPYDRAFLQHLIDHKIFPDGYEYPDGSVPPEPENLDEIRRELEQPRASLSPSRFSKDDFRKFKRADAHATKESRVIASVIPIIEGDPGDTRCIASDIPFTNLDHLTDGSLVYAKPDLYYGARPEQLHPRVRQELSNLIAPSTQGDLPIIPNNFVEIKGPEGSASVAARQALYDGTCGARGYHSVQTLGASELTYDNMAYTLSSTYHDGQLKMFAHHPIQPSTPGEQPGYVMTQIKGWSLTSDLKTFCEGAAAYRNGREWARKQRDQAIAQANEKVGELGVPKMAPGVGTIEAGEGQIEDSGPHLLYDSDTSADELSLDFHRPVKRSRSPDKQVSTMASTPTQHDVEQRGKDALPAPKPNAFIDGRGLNLTPLNRVTDEEG</sequence>
<feature type="region of interest" description="Disordered" evidence="1">
    <location>
        <begin position="128"/>
        <end position="180"/>
    </location>
</feature>
<feature type="compositionally biased region" description="Basic and acidic residues" evidence="1">
    <location>
        <begin position="65"/>
        <end position="82"/>
    </location>
</feature>
<feature type="compositionally biased region" description="Polar residues" evidence="1">
    <location>
        <begin position="508"/>
        <end position="519"/>
    </location>
</feature>
<dbReference type="STRING" id="1325734.A0A428PWL5"/>
<feature type="compositionally biased region" description="Polar residues" evidence="1">
    <location>
        <begin position="101"/>
        <end position="112"/>
    </location>
</feature>